<dbReference type="OrthoDB" id="9786548at2"/>
<gene>
    <name evidence="3" type="ORF">WH96_09570</name>
</gene>
<reference evidence="3 4" key="1">
    <citation type="submission" date="2015-03" db="EMBL/GenBank/DDBJ databases">
        <title>Genome Sequence of Kiloniella spongiae MEBiC09566, isolated from a marine sponge.</title>
        <authorList>
            <person name="Shao Z."/>
            <person name="Wang L."/>
            <person name="Li X."/>
        </authorList>
    </citation>
    <scope>NUCLEOTIDE SEQUENCE [LARGE SCALE GENOMIC DNA]</scope>
    <source>
        <strain evidence="3 4">MEBiC09566</strain>
    </source>
</reference>
<dbReference type="Proteomes" id="UP000035444">
    <property type="component" value="Unassembled WGS sequence"/>
</dbReference>
<evidence type="ECO:0000313" key="3">
    <source>
        <dbReference type="EMBL" id="KLN60732.1"/>
    </source>
</evidence>
<keyword evidence="4" id="KW-1185">Reference proteome</keyword>
<proteinExistence type="predicted"/>
<evidence type="ECO:0000259" key="2">
    <source>
        <dbReference type="Pfam" id="PF01627"/>
    </source>
</evidence>
<comment type="caution">
    <text evidence="3">The sequence shown here is derived from an EMBL/GenBank/DDBJ whole genome shotgun (WGS) entry which is preliminary data.</text>
</comment>
<dbReference type="GO" id="GO:0000160">
    <property type="term" value="P:phosphorelay signal transduction system"/>
    <property type="evidence" value="ECO:0007669"/>
    <property type="project" value="UniProtKB-KW"/>
</dbReference>
<dbReference type="Gene3D" id="1.20.120.160">
    <property type="entry name" value="HPT domain"/>
    <property type="match status" value="1"/>
</dbReference>
<organism evidence="3 4">
    <name type="scientific">Kiloniella spongiae</name>
    <dbReference type="NCBI Taxonomy" id="1489064"/>
    <lineage>
        <taxon>Bacteria</taxon>
        <taxon>Pseudomonadati</taxon>
        <taxon>Pseudomonadota</taxon>
        <taxon>Alphaproteobacteria</taxon>
        <taxon>Rhodospirillales</taxon>
        <taxon>Kiloniellaceae</taxon>
        <taxon>Kiloniella</taxon>
    </lineage>
</organism>
<feature type="domain" description="HPt" evidence="2">
    <location>
        <begin position="13"/>
        <end position="105"/>
    </location>
</feature>
<name>A0A0H2MJ03_9PROT</name>
<dbReference type="SUPFAM" id="SSF47226">
    <property type="entry name" value="Histidine-containing phosphotransfer domain, HPT domain"/>
    <property type="match status" value="1"/>
</dbReference>
<dbReference type="InterPro" id="IPR036641">
    <property type="entry name" value="HPT_dom_sf"/>
</dbReference>
<sequence length="136" mass="15037">MSGTGQEIYVDAELIELYRASVEDDFSTLAGILEEIKNNPDGAFEAMDQARSIIHNMKGQGASFGFPLITRVSDSFYELLKHQVEQGSLHVSTSQLYEAHLKALRSIITNEISGDGPEIFQEVAVSLKEKVAQIVY</sequence>
<keyword evidence="1" id="KW-0902">Two-component regulatory system</keyword>
<evidence type="ECO:0000256" key="1">
    <source>
        <dbReference type="ARBA" id="ARBA00023012"/>
    </source>
</evidence>
<dbReference type="STRING" id="1489064.WH96_09570"/>
<accession>A0A0H2MJ03</accession>
<evidence type="ECO:0000313" key="4">
    <source>
        <dbReference type="Proteomes" id="UP000035444"/>
    </source>
</evidence>
<dbReference type="RefSeq" id="WP_047763946.1">
    <property type="nucleotide sequence ID" value="NZ_LAQL01000006.1"/>
</dbReference>
<dbReference type="Pfam" id="PF01627">
    <property type="entry name" value="Hpt"/>
    <property type="match status" value="1"/>
</dbReference>
<dbReference type="AlphaFoldDB" id="A0A0H2MJ03"/>
<dbReference type="EMBL" id="LAQL01000006">
    <property type="protein sequence ID" value="KLN60732.1"/>
    <property type="molecule type" value="Genomic_DNA"/>
</dbReference>
<protein>
    <recommendedName>
        <fullName evidence="2">HPt domain-containing protein</fullName>
    </recommendedName>
</protein>
<dbReference type="GO" id="GO:0004672">
    <property type="term" value="F:protein kinase activity"/>
    <property type="evidence" value="ECO:0007669"/>
    <property type="project" value="UniProtKB-ARBA"/>
</dbReference>
<dbReference type="InterPro" id="IPR008207">
    <property type="entry name" value="Sig_transdc_His_kin_Hpt_dom"/>
</dbReference>